<reference evidence="1 2" key="1">
    <citation type="submission" date="2019-10" db="EMBL/GenBank/DDBJ databases">
        <title>Whole genome shotgun sequence of Streptomyces angustmyceticus NBRC 3934.</title>
        <authorList>
            <person name="Hosoyama A."/>
            <person name="Ichikawa N."/>
            <person name="Kimura A."/>
            <person name="Kitahashi Y."/>
            <person name="Komaki H."/>
            <person name="Uohara A."/>
        </authorList>
    </citation>
    <scope>NUCLEOTIDE SEQUENCE [LARGE SCALE GENOMIC DNA]</scope>
    <source>
        <strain evidence="1 2">NBRC 3934</strain>
    </source>
</reference>
<name>A0A5J4LK63_9ACTN</name>
<sequence length="105" mass="11528">MAHGQYGVDLDALDQVIKELNHVLKEMGDSTSTAENSTYLPKGSLGEGFKEETELYGAHEKMKGDIHKMMRMVEGLVDTFGKKSNKVRGAYQDAEADNSISMSGQ</sequence>
<dbReference type="RefSeq" id="WP_086720964.1">
    <property type="nucleotide sequence ID" value="NZ_BLAG01000012.1"/>
</dbReference>
<evidence type="ECO:0008006" key="3">
    <source>
        <dbReference type="Google" id="ProtNLM"/>
    </source>
</evidence>
<comment type="caution">
    <text evidence="1">The sequence shown here is derived from an EMBL/GenBank/DDBJ whole genome shotgun (WGS) entry which is preliminary data.</text>
</comment>
<organism evidence="1 2">
    <name type="scientific">Streptomyces angustmyceticus</name>
    <dbReference type="NCBI Taxonomy" id="285578"/>
    <lineage>
        <taxon>Bacteria</taxon>
        <taxon>Bacillati</taxon>
        <taxon>Actinomycetota</taxon>
        <taxon>Actinomycetes</taxon>
        <taxon>Kitasatosporales</taxon>
        <taxon>Streptomycetaceae</taxon>
        <taxon>Streptomyces</taxon>
    </lineage>
</organism>
<evidence type="ECO:0000313" key="1">
    <source>
        <dbReference type="EMBL" id="GES31920.1"/>
    </source>
</evidence>
<gene>
    <name evidence="1" type="ORF">San01_44070</name>
</gene>
<dbReference type="AlphaFoldDB" id="A0A5J4LK63"/>
<dbReference type="Proteomes" id="UP000325598">
    <property type="component" value="Unassembled WGS sequence"/>
</dbReference>
<evidence type="ECO:0000313" key="2">
    <source>
        <dbReference type="Proteomes" id="UP000325598"/>
    </source>
</evidence>
<dbReference type="EMBL" id="BLAG01000012">
    <property type="protein sequence ID" value="GES31920.1"/>
    <property type="molecule type" value="Genomic_DNA"/>
</dbReference>
<proteinExistence type="predicted"/>
<protein>
    <recommendedName>
        <fullName evidence="3">ESAT-6-like protein</fullName>
    </recommendedName>
</protein>
<accession>A0A5J4LK63</accession>
<keyword evidence="2" id="KW-1185">Reference proteome</keyword>
<dbReference type="OrthoDB" id="4267449at2"/>
<dbReference type="GeneID" id="96751137"/>